<dbReference type="RefSeq" id="WP_012965486.1">
    <property type="nucleotide sequence ID" value="NC_013849.1"/>
</dbReference>
<protein>
    <recommendedName>
        <fullName evidence="5">DUF35 domain-containing protein</fullName>
    </recommendedName>
</protein>
<dbReference type="STRING" id="589924.Ferp_0979"/>
<dbReference type="Gene3D" id="6.10.30.10">
    <property type="match status" value="1"/>
</dbReference>
<name>D3RXD0_FERPA</name>
<evidence type="ECO:0000313" key="4">
    <source>
        <dbReference type="Proteomes" id="UP000002613"/>
    </source>
</evidence>
<dbReference type="Pfam" id="PF01796">
    <property type="entry name" value="OB_ChsH2_C"/>
    <property type="match status" value="1"/>
</dbReference>
<dbReference type="eggNOG" id="arCOG01285">
    <property type="taxonomic scope" value="Archaea"/>
</dbReference>
<sequence>MLPRFWRKIKYRYRLVGSYCENCGEYYHPPRNLCPKCRRRGSIKEVPLGSEGTILSYTVVHDAPEDFKLQKPYVVGLVKLDSGAVVTAQICCKPEEVEIGRRVRAVFRKYSEEGEDGIIYYGTKFELI</sequence>
<evidence type="ECO:0000259" key="2">
    <source>
        <dbReference type="Pfam" id="PF12172"/>
    </source>
</evidence>
<gene>
    <name evidence="3" type="ordered locus">Ferp_0979</name>
</gene>
<proteinExistence type="predicted"/>
<dbReference type="InterPro" id="IPR022002">
    <property type="entry name" value="ChsH2_Znr"/>
</dbReference>
<dbReference type="InterPro" id="IPR002878">
    <property type="entry name" value="ChsH2_C"/>
</dbReference>
<keyword evidence="4" id="KW-1185">Reference proteome</keyword>
<organism evidence="3 4">
    <name type="scientific">Ferroglobus placidus (strain DSM 10642 / AEDII12DO)</name>
    <dbReference type="NCBI Taxonomy" id="589924"/>
    <lineage>
        <taxon>Archaea</taxon>
        <taxon>Methanobacteriati</taxon>
        <taxon>Methanobacteriota</taxon>
        <taxon>Archaeoglobi</taxon>
        <taxon>Archaeoglobales</taxon>
        <taxon>Archaeoglobaceae</taxon>
        <taxon>Ferroglobus</taxon>
    </lineage>
</organism>
<dbReference type="Pfam" id="PF12172">
    <property type="entry name" value="zf-ChsH2"/>
    <property type="match status" value="1"/>
</dbReference>
<dbReference type="InterPro" id="IPR012340">
    <property type="entry name" value="NA-bd_OB-fold"/>
</dbReference>
<dbReference type="PANTHER" id="PTHR34075">
    <property type="entry name" value="BLR3430 PROTEIN"/>
    <property type="match status" value="1"/>
</dbReference>
<dbReference type="InterPro" id="IPR052513">
    <property type="entry name" value="Thioester_dehydratase-like"/>
</dbReference>
<evidence type="ECO:0000313" key="3">
    <source>
        <dbReference type="EMBL" id="ADC65143.1"/>
    </source>
</evidence>
<feature type="domain" description="ChsH2 rubredoxin-like zinc ribbon" evidence="2">
    <location>
        <begin position="8"/>
        <end position="40"/>
    </location>
</feature>
<evidence type="ECO:0008006" key="5">
    <source>
        <dbReference type="Google" id="ProtNLM"/>
    </source>
</evidence>
<dbReference type="PANTHER" id="PTHR34075:SF5">
    <property type="entry name" value="BLR3430 PROTEIN"/>
    <property type="match status" value="1"/>
</dbReference>
<dbReference type="EMBL" id="CP001899">
    <property type="protein sequence ID" value="ADC65143.1"/>
    <property type="molecule type" value="Genomic_DNA"/>
</dbReference>
<evidence type="ECO:0000259" key="1">
    <source>
        <dbReference type="Pfam" id="PF01796"/>
    </source>
</evidence>
<reference evidence="3 4" key="2">
    <citation type="journal article" date="2011" name="Stand. Genomic Sci.">
        <title>Complete genome sequence of Ferroglobus placidus AEDII12DO.</title>
        <authorList>
            <person name="Anderson I."/>
            <person name="Risso C."/>
            <person name="Holmes D."/>
            <person name="Lucas S."/>
            <person name="Copeland A."/>
            <person name="Lapidus A."/>
            <person name="Cheng J.F."/>
            <person name="Bruce D."/>
            <person name="Goodwin L."/>
            <person name="Pitluck S."/>
            <person name="Saunders E."/>
            <person name="Brettin T."/>
            <person name="Detter J.C."/>
            <person name="Han C."/>
            <person name="Tapia R."/>
            <person name="Larimer F."/>
            <person name="Land M."/>
            <person name="Hauser L."/>
            <person name="Woyke T."/>
            <person name="Lovley D."/>
            <person name="Kyrpides N."/>
            <person name="Ivanova N."/>
        </authorList>
    </citation>
    <scope>NUCLEOTIDE SEQUENCE [LARGE SCALE GENOMIC DNA]</scope>
    <source>
        <strain evidence="4">DSM 10642 / AEDII12DO</strain>
    </source>
</reference>
<dbReference type="PaxDb" id="589924-Ferp_0979"/>
<dbReference type="SUPFAM" id="SSF50249">
    <property type="entry name" value="Nucleic acid-binding proteins"/>
    <property type="match status" value="1"/>
</dbReference>
<dbReference type="KEGG" id="fpl:Ferp_0979"/>
<dbReference type="HOGENOM" id="CLU_119412_2_2_2"/>
<dbReference type="GeneID" id="8778487"/>
<accession>D3RXD0</accession>
<dbReference type="Proteomes" id="UP000002613">
    <property type="component" value="Chromosome"/>
</dbReference>
<reference evidence="4" key="1">
    <citation type="submission" date="2010-02" db="EMBL/GenBank/DDBJ databases">
        <title>Complete sequence of Ferroglobus placidus DSM 10642.</title>
        <authorList>
            <consortium name="US DOE Joint Genome Institute"/>
            <person name="Lucas S."/>
            <person name="Copeland A."/>
            <person name="Lapidus A."/>
            <person name="Cheng J.-F."/>
            <person name="Bruce D."/>
            <person name="Goodwin L."/>
            <person name="Pitluck S."/>
            <person name="Saunders E."/>
            <person name="Brettin T."/>
            <person name="Detter J.C."/>
            <person name="Han C."/>
            <person name="Tapia R."/>
            <person name="Larimer F."/>
            <person name="Land M."/>
            <person name="Hauser L."/>
            <person name="Kyrpides N."/>
            <person name="Ivanova N."/>
            <person name="Holmes D."/>
            <person name="Lovley D."/>
            <person name="Kyrpides N."/>
            <person name="Anderson I.J."/>
            <person name="Woyke T."/>
        </authorList>
    </citation>
    <scope>NUCLEOTIDE SEQUENCE [LARGE SCALE GENOMIC DNA]</scope>
    <source>
        <strain evidence="4">DSM 10642 / AEDII12DO</strain>
    </source>
</reference>
<dbReference type="AlphaFoldDB" id="D3RXD0"/>
<dbReference type="OrthoDB" id="9573at2157"/>
<feature type="domain" description="ChsH2 C-terminal OB-fold" evidence="1">
    <location>
        <begin position="45"/>
        <end position="108"/>
    </location>
</feature>